<evidence type="ECO:0000256" key="1">
    <source>
        <dbReference type="SAM" id="MobiDB-lite"/>
    </source>
</evidence>
<evidence type="ECO:0000313" key="2">
    <source>
        <dbReference type="EMBL" id="TNN24494.1"/>
    </source>
</evidence>
<gene>
    <name evidence="2" type="ORF">EYF80_065380</name>
</gene>
<feature type="compositionally biased region" description="Basic and acidic residues" evidence="1">
    <location>
        <begin position="39"/>
        <end position="55"/>
    </location>
</feature>
<reference evidence="2 3" key="1">
    <citation type="submission" date="2019-03" db="EMBL/GenBank/DDBJ databases">
        <title>First draft genome of Liparis tanakae, snailfish: a comprehensive survey of snailfish specific genes.</title>
        <authorList>
            <person name="Kim W."/>
            <person name="Song I."/>
            <person name="Jeong J.-H."/>
            <person name="Kim D."/>
            <person name="Kim S."/>
            <person name="Ryu S."/>
            <person name="Song J.Y."/>
            <person name="Lee S.K."/>
        </authorList>
    </citation>
    <scope>NUCLEOTIDE SEQUENCE [LARGE SCALE GENOMIC DNA]</scope>
    <source>
        <tissue evidence="2">Muscle</tissue>
    </source>
</reference>
<feature type="region of interest" description="Disordered" evidence="1">
    <location>
        <begin position="39"/>
        <end position="59"/>
    </location>
</feature>
<accession>A0A4Z2E7F7</accession>
<dbReference type="AlphaFoldDB" id="A0A4Z2E7F7"/>
<comment type="caution">
    <text evidence="2">The sequence shown here is derived from an EMBL/GenBank/DDBJ whole genome shotgun (WGS) entry which is preliminary data.</text>
</comment>
<dbReference type="Proteomes" id="UP000314294">
    <property type="component" value="Unassembled WGS sequence"/>
</dbReference>
<evidence type="ECO:0000313" key="3">
    <source>
        <dbReference type="Proteomes" id="UP000314294"/>
    </source>
</evidence>
<keyword evidence="3" id="KW-1185">Reference proteome</keyword>
<protein>
    <submittedName>
        <fullName evidence="2">Uncharacterized protein</fullName>
    </submittedName>
</protein>
<organism evidence="2 3">
    <name type="scientific">Liparis tanakae</name>
    <name type="common">Tanaka's snailfish</name>
    <dbReference type="NCBI Taxonomy" id="230148"/>
    <lineage>
        <taxon>Eukaryota</taxon>
        <taxon>Metazoa</taxon>
        <taxon>Chordata</taxon>
        <taxon>Craniata</taxon>
        <taxon>Vertebrata</taxon>
        <taxon>Euteleostomi</taxon>
        <taxon>Actinopterygii</taxon>
        <taxon>Neopterygii</taxon>
        <taxon>Teleostei</taxon>
        <taxon>Neoteleostei</taxon>
        <taxon>Acanthomorphata</taxon>
        <taxon>Eupercaria</taxon>
        <taxon>Perciformes</taxon>
        <taxon>Cottioidei</taxon>
        <taxon>Cottales</taxon>
        <taxon>Liparidae</taxon>
        <taxon>Liparis</taxon>
    </lineage>
</organism>
<dbReference type="EMBL" id="SRLO01015218">
    <property type="protein sequence ID" value="TNN24494.1"/>
    <property type="molecule type" value="Genomic_DNA"/>
</dbReference>
<name>A0A4Z2E7F7_9TELE</name>
<proteinExistence type="predicted"/>
<sequence length="104" mass="11927">MTAAVIKFPSFKRQLDIDRLVLTPRPVWCQNRPATGLEINRRQDRVSEPDNEARGQRRGRKALTAGFSVRWSPSAHASACLSVYDMETGHERTCRRWNTPAVLY</sequence>